<evidence type="ECO:0000256" key="1">
    <source>
        <dbReference type="ARBA" id="ARBA00022723"/>
    </source>
</evidence>
<dbReference type="OrthoDB" id="6354171at2759"/>
<feature type="region of interest" description="Disordered" evidence="9">
    <location>
        <begin position="1"/>
        <end position="30"/>
    </location>
</feature>
<dbReference type="Pfam" id="PF22995">
    <property type="entry name" value="C2CH-3rd_BIRD-IDD"/>
    <property type="match status" value="1"/>
</dbReference>
<dbReference type="SUPFAM" id="SSF57667">
    <property type="entry name" value="beta-beta-alpha zinc fingers"/>
    <property type="match status" value="1"/>
</dbReference>
<reference evidence="12" key="1">
    <citation type="journal article" date="2019" name="Curr. Biol.">
        <title>Genome Sequence of Striga asiatica Provides Insight into the Evolution of Plant Parasitism.</title>
        <authorList>
            <person name="Yoshida S."/>
            <person name="Kim S."/>
            <person name="Wafula E.K."/>
            <person name="Tanskanen J."/>
            <person name="Kim Y.M."/>
            <person name="Honaas L."/>
            <person name="Yang Z."/>
            <person name="Spallek T."/>
            <person name="Conn C.E."/>
            <person name="Ichihashi Y."/>
            <person name="Cheong K."/>
            <person name="Cui S."/>
            <person name="Der J.P."/>
            <person name="Gundlach H."/>
            <person name="Jiao Y."/>
            <person name="Hori C."/>
            <person name="Ishida J.K."/>
            <person name="Kasahara H."/>
            <person name="Kiba T."/>
            <person name="Kim M.S."/>
            <person name="Koo N."/>
            <person name="Laohavisit A."/>
            <person name="Lee Y.H."/>
            <person name="Lumba S."/>
            <person name="McCourt P."/>
            <person name="Mortimer J.C."/>
            <person name="Mutuku J.M."/>
            <person name="Nomura T."/>
            <person name="Sasaki-Sekimoto Y."/>
            <person name="Seto Y."/>
            <person name="Wang Y."/>
            <person name="Wakatake T."/>
            <person name="Sakakibara H."/>
            <person name="Demura T."/>
            <person name="Yamaguchi S."/>
            <person name="Yoneyama K."/>
            <person name="Manabe R.I."/>
            <person name="Nelson D.C."/>
            <person name="Schulman A.H."/>
            <person name="Timko M.P."/>
            <person name="dePamphilis C.W."/>
            <person name="Choi D."/>
            <person name="Shirasu K."/>
        </authorList>
    </citation>
    <scope>NUCLEOTIDE SEQUENCE [LARGE SCALE GENOMIC DNA]</scope>
    <source>
        <strain evidence="12">cv. UVA1</strain>
    </source>
</reference>
<dbReference type="AlphaFoldDB" id="A0A5A7NWR6"/>
<accession>A0A5A7NWR6</accession>
<keyword evidence="3 8" id="KW-0863">Zinc-finger</keyword>
<evidence type="ECO:0000313" key="12">
    <source>
        <dbReference type="Proteomes" id="UP000325081"/>
    </source>
</evidence>
<dbReference type="FunFam" id="3.30.160.60:FF:000554">
    <property type="entry name" value="protein indeterminate-domain 12-like"/>
    <property type="match status" value="1"/>
</dbReference>
<keyword evidence="2" id="KW-0677">Repeat</keyword>
<keyword evidence="4" id="KW-0862">Zinc</keyword>
<dbReference type="GO" id="GO:0003700">
    <property type="term" value="F:DNA-binding transcription factor activity"/>
    <property type="evidence" value="ECO:0007669"/>
    <property type="project" value="TreeGrafter"/>
</dbReference>
<dbReference type="InterPro" id="IPR055185">
    <property type="entry name" value="C2CH-4th_BIRD-IDD"/>
</dbReference>
<dbReference type="EMBL" id="BKCP01000001">
    <property type="protein sequence ID" value="GER24748.1"/>
    <property type="molecule type" value="Genomic_DNA"/>
</dbReference>
<dbReference type="PANTHER" id="PTHR10593">
    <property type="entry name" value="SERINE/THREONINE-PROTEIN KINASE RIO"/>
    <property type="match status" value="1"/>
</dbReference>
<dbReference type="SMART" id="SM00355">
    <property type="entry name" value="ZnF_C2H2"/>
    <property type="match status" value="3"/>
</dbReference>
<evidence type="ECO:0000259" key="10">
    <source>
        <dbReference type="PROSITE" id="PS50157"/>
    </source>
</evidence>
<dbReference type="FunFam" id="3.30.160.60:FF:000131">
    <property type="entry name" value="protein indeterminate-domain 5, chloroplastic-like"/>
    <property type="match status" value="1"/>
</dbReference>
<dbReference type="PROSITE" id="PS00028">
    <property type="entry name" value="ZINC_FINGER_C2H2_1"/>
    <property type="match status" value="1"/>
</dbReference>
<dbReference type="InterPro" id="IPR055187">
    <property type="entry name" value="C2CH-3rd_BIRD-IDD"/>
</dbReference>
<keyword evidence="1" id="KW-0479">Metal-binding</keyword>
<dbReference type="Pfam" id="PF22996">
    <property type="entry name" value="C2H2-2nd_BIRD-IDD"/>
    <property type="match status" value="1"/>
</dbReference>
<keyword evidence="6" id="KW-0238">DNA-binding</keyword>
<dbReference type="Pfam" id="PF22992">
    <property type="entry name" value="C2CH-4th_BIRD-IDD"/>
    <property type="match status" value="1"/>
</dbReference>
<evidence type="ECO:0000313" key="11">
    <source>
        <dbReference type="EMBL" id="GER24748.1"/>
    </source>
</evidence>
<dbReference type="Proteomes" id="UP000325081">
    <property type="component" value="Unassembled WGS sequence"/>
</dbReference>
<dbReference type="InterPro" id="IPR031140">
    <property type="entry name" value="IDD1-16"/>
</dbReference>
<evidence type="ECO:0000256" key="7">
    <source>
        <dbReference type="ARBA" id="ARBA00023163"/>
    </source>
</evidence>
<evidence type="ECO:0000256" key="4">
    <source>
        <dbReference type="ARBA" id="ARBA00022833"/>
    </source>
</evidence>
<feature type="domain" description="C2H2-type" evidence="10">
    <location>
        <begin position="78"/>
        <end position="100"/>
    </location>
</feature>
<dbReference type="GO" id="GO:0003677">
    <property type="term" value="F:DNA binding"/>
    <property type="evidence" value="ECO:0007669"/>
    <property type="project" value="UniProtKB-KW"/>
</dbReference>
<evidence type="ECO:0000256" key="2">
    <source>
        <dbReference type="ARBA" id="ARBA00022737"/>
    </source>
</evidence>
<evidence type="ECO:0000256" key="8">
    <source>
        <dbReference type="PROSITE-ProRule" id="PRU00042"/>
    </source>
</evidence>
<keyword evidence="7" id="KW-0804">Transcription</keyword>
<dbReference type="Pfam" id="PF00096">
    <property type="entry name" value="zf-C2H2"/>
    <property type="match status" value="1"/>
</dbReference>
<dbReference type="PROSITE" id="PS50157">
    <property type="entry name" value="ZINC_FINGER_C2H2_2"/>
    <property type="match status" value="1"/>
</dbReference>
<sequence length="486" mass="53846">MSNVITGDHDYEESFSSGEVQKHENRQLQNESTNNNICSTFHQQLQPLKKKRNLPGTPDPTAEVISLSPKTLMATNRFVCEICNKGFQRDQNLQLHKRGHNLPWKLRQKKTITNEVKIRRVFVCPEPTCVHHDPSRALGDLTGIKKHYSRKHGEKKWKCQKCSKKYAVQSDWKAHWKTCGTREYKCDCGAVLSRRDSFLAHRLFCDALAQENSKVRHGITMGSTAQEAETQMTDFMPISTNAYTSIGVTEFNSPFRPMHVARLLSATSSSDTIFGSSPLSIHSSSSELQLSANPGPSSYSFNPDDKLRHMFSPNMPATALLQEAAQMDATASNTMHFPMVQETLDNIMAGPNLLSGPGSGPTTNTYTFDKFLQRNTEDTATKPFETILYGGILISDQNPVAGFLKNVVGAQEKGNNMMGETPTSLGGSAMATVDFLGLGGSGPHNLLSDGQLDLENMNQRSMQADTINQQLSHPQEGFDSVRDILL</sequence>
<keyword evidence="12" id="KW-1185">Reference proteome</keyword>
<dbReference type="Gene3D" id="3.30.160.60">
    <property type="entry name" value="Classic Zinc Finger"/>
    <property type="match status" value="2"/>
</dbReference>
<dbReference type="GO" id="GO:0008270">
    <property type="term" value="F:zinc ion binding"/>
    <property type="evidence" value="ECO:0007669"/>
    <property type="project" value="UniProtKB-KW"/>
</dbReference>
<proteinExistence type="predicted"/>
<dbReference type="GO" id="GO:0005634">
    <property type="term" value="C:nucleus"/>
    <property type="evidence" value="ECO:0007669"/>
    <property type="project" value="TreeGrafter"/>
</dbReference>
<dbReference type="PANTHER" id="PTHR10593:SF181">
    <property type="entry name" value="C2H2-TYPE DOMAIN-CONTAINING PROTEIN"/>
    <property type="match status" value="1"/>
</dbReference>
<dbReference type="InterPro" id="IPR013087">
    <property type="entry name" value="Znf_C2H2_type"/>
</dbReference>
<dbReference type="InterPro" id="IPR036236">
    <property type="entry name" value="Znf_C2H2_sf"/>
</dbReference>
<evidence type="ECO:0000256" key="6">
    <source>
        <dbReference type="ARBA" id="ARBA00023125"/>
    </source>
</evidence>
<dbReference type="InterPro" id="IPR055186">
    <property type="entry name" value="C2H2-2nd_BIRD-IDD"/>
</dbReference>
<evidence type="ECO:0000256" key="9">
    <source>
        <dbReference type="SAM" id="MobiDB-lite"/>
    </source>
</evidence>
<gene>
    <name evidence="11" type="ORF">STAS_00289</name>
</gene>
<evidence type="ECO:0000256" key="5">
    <source>
        <dbReference type="ARBA" id="ARBA00023015"/>
    </source>
</evidence>
<keyword evidence="5" id="KW-0805">Transcription regulation</keyword>
<comment type="caution">
    <text evidence="11">The sequence shown here is derived from an EMBL/GenBank/DDBJ whole genome shotgun (WGS) entry which is preliminary data.</text>
</comment>
<protein>
    <submittedName>
        <fullName evidence="11">Zinc finger protein</fullName>
    </submittedName>
</protein>
<organism evidence="11 12">
    <name type="scientific">Striga asiatica</name>
    <name type="common">Asiatic witchweed</name>
    <name type="synonym">Buchnera asiatica</name>
    <dbReference type="NCBI Taxonomy" id="4170"/>
    <lineage>
        <taxon>Eukaryota</taxon>
        <taxon>Viridiplantae</taxon>
        <taxon>Streptophyta</taxon>
        <taxon>Embryophyta</taxon>
        <taxon>Tracheophyta</taxon>
        <taxon>Spermatophyta</taxon>
        <taxon>Magnoliopsida</taxon>
        <taxon>eudicotyledons</taxon>
        <taxon>Gunneridae</taxon>
        <taxon>Pentapetalae</taxon>
        <taxon>asterids</taxon>
        <taxon>lamiids</taxon>
        <taxon>Lamiales</taxon>
        <taxon>Orobanchaceae</taxon>
        <taxon>Buchnereae</taxon>
        <taxon>Striga</taxon>
    </lineage>
</organism>
<name>A0A5A7NWR6_STRAF</name>
<evidence type="ECO:0000256" key="3">
    <source>
        <dbReference type="ARBA" id="ARBA00022771"/>
    </source>
</evidence>